<dbReference type="PANTHER" id="PTHR10075:SF14">
    <property type="entry name" value="CELL ADHESION MOLECULE DSCAM2-RELATED"/>
    <property type="match status" value="1"/>
</dbReference>
<keyword evidence="2" id="KW-0393">Immunoglobulin domain</keyword>
<dbReference type="AlphaFoldDB" id="A0A2C9JN27"/>
<feature type="domain" description="Ig-like" evidence="6">
    <location>
        <begin position="186"/>
        <end position="275"/>
    </location>
</feature>
<dbReference type="InterPro" id="IPR013783">
    <property type="entry name" value="Ig-like_fold"/>
</dbReference>
<reference evidence="7" key="1">
    <citation type="submission" date="2020-05" db="UniProtKB">
        <authorList>
            <consortium name="EnsemblMetazoa"/>
        </authorList>
    </citation>
    <scope>IDENTIFICATION</scope>
    <source>
        <strain evidence="7">BB02</strain>
    </source>
</reference>
<accession>A0A2C9JN27</accession>
<dbReference type="PROSITE" id="PS00022">
    <property type="entry name" value="EGF_1"/>
    <property type="match status" value="2"/>
</dbReference>
<dbReference type="KEGG" id="bgt:106060713"/>
<dbReference type="PROSITE" id="PS01186">
    <property type="entry name" value="EGF_2"/>
    <property type="match status" value="2"/>
</dbReference>
<dbReference type="SMART" id="SM00408">
    <property type="entry name" value="IGc2"/>
    <property type="match status" value="1"/>
</dbReference>
<feature type="disulfide bond" evidence="3">
    <location>
        <begin position="441"/>
        <end position="450"/>
    </location>
</feature>
<evidence type="ECO:0000259" key="6">
    <source>
        <dbReference type="PROSITE" id="PS50835"/>
    </source>
</evidence>
<dbReference type="Gene3D" id="2.60.40.10">
    <property type="entry name" value="Immunoglobulins"/>
    <property type="match status" value="1"/>
</dbReference>
<evidence type="ECO:0000259" key="5">
    <source>
        <dbReference type="PROSITE" id="PS50026"/>
    </source>
</evidence>
<dbReference type="GO" id="GO:0070593">
    <property type="term" value="P:dendrite self-avoidance"/>
    <property type="evidence" value="ECO:0007669"/>
    <property type="project" value="TreeGrafter"/>
</dbReference>
<dbReference type="Proteomes" id="UP000076420">
    <property type="component" value="Unassembled WGS sequence"/>
</dbReference>
<keyword evidence="4" id="KW-1133">Transmembrane helix</keyword>
<dbReference type="InterPro" id="IPR000742">
    <property type="entry name" value="EGF"/>
</dbReference>
<dbReference type="VEuPathDB" id="VectorBase:BGLAX_030110"/>
<dbReference type="InterPro" id="IPR036179">
    <property type="entry name" value="Ig-like_dom_sf"/>
</dbReference>
<keyword evidence="4" id="KW-0812">Transmembrane</keyword>
<feature type="transmembrane region" description="Helical" evidence="4">
    <location>
        <begin position="21"/>
        <end position="41"/>
    </location>
</feature>
<feature type="disulfide bond" evidence="3">
    <location>
        <begin position="423"/>
        <end position="433"/>
    </location>
</feature>
<evidence type="ECO:0000256" key="1">
    <source>
        <dbReference type="ARBA" id="ARBA00023157"/>
    </source>
</evidence>
<dbReference type="Gene3D" id="2.10.25.10">
    <property type="entry name" value="Laminin"/>
    <property type="match status" value="2"/>
</dbReference>
<dbReference type="EnsemblMetazoa" id="BGLB005100-RB">
    <property type="protein sequence ID" value="BGLB005100-PB"/>
    <property type="gene ID" value="BGLB005100"/>
</dbReference>
<evidence type="ECO:0000256" key="4">
    <source>
        <dbReference type="SAM" id="Phobius"/>
    </source>
</evidence>
<evidence type="ECO:0000256" key="2">
    <source>
        <dbReference type="ARBA" id="ARBA00023319"/>
    </source>
</evidence>
<dbReference type="GO" id="GO:0007156">
    <property type="term" value="P:homophilic cell adhesion via plasma membrane adhesion molecules"/>
    <property type="evidence" value="ECO:0007669"/>
    <property type="project" value="TreeGrafter"/>
</dbReference>
<keyword evidence="4" id="KW-0472">Membrane</keyword>
<evidence type="ECO:0000313" key="7">
    <source>
        <dbReference type="EnsemblMetazoa" id="BGLB005100-PB"/>
    </source>
</evidence>
<name>A0A2C9JN27_BIOGL</name>
<keyword evidence="1 3" id="KW-1015">Disulfide bond</keyword>
<dbReference type="STRING" id="6526.A0A2C9JN27"/>
<dbReference type="InterPro" id="IPR013098">
    <property type="entry name" value="Ig_I-set"/>
</dbReference>
<dbReference type="GO" id="GO:0005886">
    <property type="term" value="C:plasma membrane"/>
    <property type="evidence" value="ECO:0007669"/>
    <property type="project" value="TreeGrafter"/>
</dbReference>
<dbReference type="VEuPathDB" id="VectorBase:BGLB005100"/>
<dbReference type="GO" id="GO:0007411">
    <property type="term" value="P:axon guidance"/>
    <property type="evidence" value="ECO:0007669"/>
    <property type="project" value="TreeGrafter"/>
</dbReference>
<protein>
    <submittedName>
        <fullName evidence="7">Uncharacterized protein</fullName>
    </submittedName>
</protein>
<keyword evidence="3" id="KW-0245">EGF-like domain</keyword>
<dbReference type="InterPro" id="IPR003598">
    <property type="entry name" value="Ig_sub2"/>
</dbReference>
<dbReference type="PROSITE" id="PS50835">
    <property type="entry name" value="IG_LIKE"/>
    <property type="match status" value="1"/>
</dbReference>
<dbReference type="GO" id="GO:0030424">
    <property type="term" value="C:axon"/>
    <property type="evidence" value="ECO:0007669"/>
    <property type="project" value="TreeGrafter"/>
</dbReference>
<dbReference type="InterPro" id="IPR007110">
    <property type="entry name" value="Ig-like_dom"/>
</dbReference>
<dbReference type="PROSITE" id="PS50026">
    <property type="entry name" value="EGF_3"/>
    <property type="match status" value="1"/>
</dbReference>
<dbReference type="SMART" id="SM00181">
    <property type="entry name" value="EGF"/>
    <property type="match status" value="3"/>
</dbReference>
<proteinExistence type="predicted"/>
<dbReference type="SUPFAM" id="SSF48726">
    <property type="entry name" value="Immunoglobulin"/>
    <property type="match status" value="1"/>
</dbReference>
<gene>
    <name evidence="7" type="primary">106060713</name>
</gene>
<dbReference type="OrthoDB" id="10045365at2759"/>
<evidence type="ECO:0000313" key="8">
    <source>
        <dbReference type="Proteomes" id="UP000076420"/>
    </source>
</evidence>
<dbReference type="PANTHER" id="PTHR10075">
    <property type="entry name" value="BASIGIN RELATED"/>
    <property type="match status" value="1"/>
</dbReference>
<dbReference type="InterPro" id="IPR003599">
    <property type="entry name" value="Ig_sub"/>
</dbReference>
<sequence>MTSVHAALRSSSEGILLFQEIVVLVCAFIHFGWTPGVVYAASGCADGSREGLYSWDNIAGCSGKWEGHVNSANVLCAPGWRVCTSFDIDILRNITWAQALAVPGCLAVNAAQDGGRCRECRADLEHDDMAGIGQDCPHKAIGQKSCISGGRIDASCCVDSHFYSACHYQPGVTTGVACCRLPAKKPNIVVKPQARRRLYKELIIVLTCQATGMPPPKVHWYKDGRMLTKENPRINILSSGELLVTPARKSDSGQYMCEAINEVGRDTATSYVQVTEYATGCADGTTDGLNLHRDIHACAGTWSGHVRLGKVLCSKGWRVCSPKDQKSLQELSTYEIFDLPGCFAYNAATAGNKCRSCKSKKMSGVGKDCGTVSMSQSSCLSQRRIEVFPPNRTSSCEHTPGITTGVLCCKRPQQEREENKTKCVPACQNDGLCMSHNRCHCKDGYKGARCQIAICRLPCGSKGVCIRPNTCQCKPGYTGYSCRKKDNSCPVTCQNGGWCQMGKCKCPFNFYGQACQHNVQEQETVEPVKEKSTTR</sequence>
<feature type="domain" description="EGF-like" evidence="5">
    <location>
        <begin position="419"/>
        <end position="451"/>
    </location>
</feature>
<dbReference type="Pfam" id="PF07679">
    <property type="entry name" value="I-set"/>
    <property type="match status" value="1"/>
</dbReference>
<organism evidence="7 8">
    <name type="scientific">Biomphalaria glabrata</name>
    <name type="common">Bloodfluke planorb</name>
    <name type="synonym">Freshwater snail</name>
    <dbReference type="NCBI Taxonomy" id="6526"/>
    <lineage>
        <taxon>Eukaryota</taxon>
        <taxon>Metazoa</taxon>
        <taxon>Spiralia</taxon>
        <taxon>Lophotrochozoa</taxon>
        <taxon>Mollusca</taxon>
        <taxon>Gastropoda</taxon>
        <taxon>Heterobranchia</taxon>
        <taxon>Euthyneura</taxon>
        <taxon>Panpulmonata</taxon>
        <taxon>Hygrophila</taxon>
        <taxon>Lymnaeoidea</taxon>
        <taxon>Planorbidae</taxon>
        <taxon>Biomphalaria</taxon>
    </lineage>
</organism>
<dbReference type="FunFam" id="2.60.40.10:FF:000032">
    <property type="entry name" value="palladin isoform X1"/>
    <property type="match status" value="1"/>
</dbReference>
<comment type="caution">
    <text evidence="3">Lacks conserved residue(s) required for the propagation of feature annotation.</text>
</comment>
<evidence type="ECO:0000256" key="3">
    <source>
        <dbReference type="PROSITE-ProRule" id="PRU00076"/>
    </source>
</evidence>
<dbReference type="GO" id="GO:0098632">
    <property type="term" value="F:cell-cell adhesion mediator activity"/>
    <property type="evidence" value="ECO:0007669"/>
    <property type="project" value="TreeGrafter"/>
</dbReference>
<dbReference type="SMART" id="SM00409">
    <property type="entry name" value="IG"/>
    <property type="match status" value="1"/>
</dbReference>